<reference evidence="1 2" key="1">
    <citation type="submission" date="2019-08" db="EMBL/GenBank/DDBJ databases">
        <title>Genome of Luteibaculum oceani JCM 18817.</title>
        <authorList>
            <person name="Bowman J.P."/>
        </authorList>
    </citation>
    <scope>NUCLEOTIDE SEQUENCE [LARGE SCALE GENOMIC DNA]</scope>
    <source>
        <strain evidence="1 2">JCM 18817</strain>
    </source>
</reference>
<comment type="caution">
    <text evidence="1">The sequence shown here is derived from an EMBL/GenBank/DDBJ whole genome shotgun (WGS) entry which is preliminary data.</text>
</comment>
<protein>
    <submittedName>
        <fullName evidence="1">Uncharacterized protein</fullName>
    </submittedName>
</protein>
<sequence>MDYNFERKWQETLKNAEEAFGQPVDLQSLLFLIGLQELGKGFRKYSKDEKMSVLHIATCRVLEPYGYYKFVGLDQEGWPHFENLKPLPPLQANDQERLMKEAIIEYLDY</sequence>
<dbReference type="EMBL" id="VORB01000001">
    <property type="protein sequence ID" value="TXC85415.1"/>
    <property type="molecule type" value="Genomic_DNA"/>
</dbReference>
<evidence type="ECO:0000313" key="1">
    <source>
        <dbReference type="EMBL" id="TXC85415.1"/>
    </source>
</evidence>
<organism evidence="1 2">
    <name type="scientific">Luteibaculum oceani</name>
    <dbReference type="NCBI Taxonomy" id="1294296"/>
    <lineage>
        <taxon>Bacteria</taxon>
        <taxon>Pseudomonadati</taxon>
        <taxon>Bacteroidota</taxon>
        <taxon>Flavobacteriia</taxon>
        <taxon>Flavobacteriales</taxon>
        <taxon>Luteibaculaceae</taxon>
        <taxon>Luteibaculum</taxon>
    </lineage>
</organism>
<dbReference type="RefSeq" id="WP_147012830.1">
    <property type="nucleotide sequence ID" value="NZ_VORB01000001.1"/>
</dbReference>
<dbReference type="Proteomes" id="UP000321168">
    <property type="component" value="Unassembled WGS sequence"/>
</dbReference>
<gene>
    <name evidence="1" type="ORF">FRX97_01960</name>
</gene>
<accession>A0A5C6VNX6</accession>
<evidence type="ECO:0000313" key="2">
    <source>
        <dbReference type="Proteomes" id="UP000321168"/>
    </source>
</evidence>
<dbReference type="OrthoDB" id="794480at2"/>
<keyword evidence="2" id="KW-1185">Reference proteome</keyword>
<dbReference type="AlphaFoldDB" id="A0A5C6VNX6"/>
<name>A0A5C6VNX6_9FLAO</name>
<proteinExistence type="predicted"/>